<protein>
    <submittedName>
        <fullName evidence="2">Uncharacterized protein</fullName>
    </submittedName>
</protein>
<evidence type="ECO:0000313" key="2">
    <source>
        <dbReference type="EMBL" id="DAE18575.1"/>
    </source>
</evidence>
<dbReference type="EMBL" id="BK015658">
    <property type="protein sequence ID" value="DAE18575.1"/>
    <property type="molecule type" value="Genomic_DNA"/>
</dbReference>
<keyword evidence="1" id="KW-0175">Coiled coil</keyword>
<reference evidence="2" key="1">
    <citation type="journal article" date="2021" name="Proc. Natl. Acad. Sci. U.S.A.">
        <title>A Catalog of Tens of Thousands of Viruses from Human Metagenomes Reveals Hidden Associations with Chronic Diseases.</title>
        <authorList>
            <person name="Tisza M.J."/>
            <person name="Buck C.B."/>
        </authorList>
    </citation>
    <scope>NUCLEOTIDE SEQUENCE</scope>
    <source>
        <strain evidence="2">Ctxym25</strain>
    </source>
</reference>
<feature type="coiled-coil region" evidence="1">
    <location>
        <begin position="25"/>
        <end position="55"/>
    </location>
</feature>
<sequence>MSARKNLPMMYYVMLSKRLLNNPQYNINMNRIQKLEAEIQKLKKQEADKKKAKYQYLVGKCIHMAHTSYEKITAIVRVNTDEIGDEVVFDCIHVYFDNREDVSNSDSSIQLASYAGEYVERIEKNIISQEVFDKAMDDCFAHIKRMSINV</sequence>
<evidence type="ECO:0000256" key="1">
    <source>
        <dbReference type="SAM" id="Coils"/>
    </source>
</evidence>
<accession>A0A8S5QH27</accession>
<organism evidence="2">
    <name type="scientific">Myoviridae sp. ctxym25</name>
    <dbReference type="NCBI Taxonomy" id="2825210"/>
    <lineage>
        <taxon>Viruses</taxon>
        <taxon>Duplodnaviria</taxon>
        <taxon>Heunggongvirae</taxon>
        <taxon>Uroviricota</taxon>
        <taxon>Caudoviricetes</taxon>
    </lineage>
</organism>
<name>A0A8S5QH27_9CAUD</name>
<proteinExistence type="predicted"/>